<dbReference type="RefSeq" id="WP_067767426.1">
    <property type="nucleotide sequence ID" value="NZ_LZDS01000029.1"/>
</dbReference>
<proteinExistence type="predicted"/>
<name>A0A1A7R5P0_9GAMM</name>
<evidence type="ECO:0008006" key="3">
    <source>
        <dbReference type="Google" id="ProtNLM"/>
    </source>
</evidence>
<dbReference type="OrthoDB" id="6711323at2"/>
<gene>
    <name evidence="1" type="ORF">A9J31_10130</name>
</gene>
<dbReference type="EMBL" id="LZDS01000029">
    <property type="protein sequence ID" value="OBX27575.1"/>
    <property type="molecule type" value="Genomic_DNA"/>
</dbReference>
<reference evidence="2" key="1">
    <citation type="submission" date="2016-06" db="EMBL/GenBank/DDBJ databases">
        <authorList>
            <person name="Radolfova-Krizova L."/>
            <person name="Nemec A."/>
        </authorList>
    </citation>
    <scope>NUCLEOTIDE SEQUENCE [LARGE SCALE GENOMIC DNA]</scope>
    <source>
        <strain evidence="2">ANC 4275</strain>
    </source>
</reference>
<dbReference type="AlphaFoldDB" id="A0A1A7R5P0"/>
<keyword evidence="2" id="KW-1185">Reference proteome</keyword>
<organism evidence="1 2">
    <name type="scientific">Acinetobacter gandensis</name>
    <dbReference type="NCBI Taxonomy" id="1443941"/>
    <lineage>
        <taxon>Bacteria</taxon>
        <taxon>Pseudomonadati</taxon>
        <taxon>Pseudomonadota</taxon>
        <taxon>Gammaproteobacteria</taxon>
        <taxon>Moraxellales</taxon>
        <taxon>Moraxellaceae</taxon>
        <taxon>Acinetobacter</taxon>
    </lineage>
</organism>
<evidence type="ECO:0000313" key="2">
    <source>
        <dbReference type="Proteomes" id="UP000185753"/>
    </source>
</evidence>
<protein>
    <recommendedName>
        <fullName evidence="3">DUF3828 domain-containing protein</fullName>
    </recommendedName>
</protein>
<accession>A0A1A7R5P0</accession>
<comment type="caution">
    <text evidence="1">The sequence shown here is derived from an EMBL/GenBank/DDBJ whole genome shotgun (WGS) entry which is preliminary data.</text>
</comment>
<dbReference type="Proteomes" id="UP000185753">
    <property type="component" value="Unassembled WGS sequence"/>
</dbReference>
<sequence>MVIFLGACQPTNDPIQNKSDRCESAEDLVQQIYRDNLKLNTLNEAKVEHYFESNMAQRLNDEIHCKKSQNLCNIDFDIFTDTQDPTTSIHPKLRFDEKAHTVQADFKIGNEAKIIKYEMSEEGCPKIKNIIYTGDYDLDMLLSNPTEQDMHAAADDDDIEISNDASMATVE</sequence>
<evidence type="ECO:0000313" key="1">
    <source>
        <dbReference type="EMBL" id="OBX27575.1"/>
    </source>
</evidence>